<evidence type="ECO:0000313" key="3">
    <source>
        <dbReference type="Proteomes" id="UP000789342"/>
    </source>
</evidence>
<reference evidence="2" key="1">
    <citation type="submission" date="2021-06" db="EMBL/GenBank/DDBJ databases">
        <authorList>
            <person name="Kallberg Y."/>
            <person name="Tangrot J."/>
            <person name="Rosling A."/>
        </authorList>
    </citation>
    <scope>NUCLEOTIDE SEQUENCE</scope>
    <source>
        <strain evidence="2">CL551</strain>
    </source>
</reference>
<keyword evidence="3" id="KW-1185">Reference proteome</keyword>
<comment type="caution">
    <text evidence="2">The sequence shown here is derived from an EMBL/GenBank/DDBJ whole genome shotgun (WGS) entry which is preliminary data.</text>
</comment>
<dbReference type="AlphaFoldDB" id="A0A9N9H9Q3"/>
<proteinExistence type="predicted"/>
<gene>
    <name evidence="2" type="ORF">AMORRO_LOCUS10261</name>
</gene>
<dbReference type="Proteomes" id="UP000789342">
    <property type="component" value="Unassembled WGS sequence"/>
</dbReference>
<dbReference type="EMBL" id="CAJVPV010011079">
    <property type="protein sequence ID" value="CAG8657607.1"/>
    <property type="molecule type" value="Genomic_DNA"/>
</dbReference>
<sequence>QDYHLSDEPSIFQGFNYEKSDIAVPETQNHNTDKSGFNQYRDK</sequence>
<feature type="region of interest" description="Disordered" evidence="1">
    <location>
        <begin position="21"/>
        <end position="43"/>
    </location>
</feature>
<organism evidence="2 3">
    <name type="scientific">Acaulospora morrowiae</name>
    <dbReference type="NCBI Taxonomy" id="94023"/>
    <lineage>
        <taxon>Eukaryota</taxon>
        <taxon>Fungi</taxon>
        <taxon>Fungi incertae sedis</taxon>
        <taxon>Mucoromycota</taxon>
        <taxon>Glomeromycotina</taxon>
        <taxon>Glomeromycetes</taxon>
        <taxon>Diversisporales</taxon>
        <taxon>Acaulosporaceae</taxon>
        <taxon>Acaulospora</taxon>
    </lineage>
</organism>
<feature type="compositionally biased region" description="Polar residues" evidence="1">
    <location>
        <begin position="26"/>
        <end position="43"/>
    </location>
</feature>
<feature type="non-terminal residue" evidence="2">
    <location>
        <position position="1"/>
    </location>
</feature>
<accession>A0A9N9H9Q3</accession>
<name>A0A9N9H9Q3_9GLOM</name>
<protein>
    <submittedName>
        <fullName evidence="2">10030_t:CDS:1</fullName>
    </submittedName>
</protein>
<evidence type="ECO:0000256" key="1">
    <source>
        <dbReference type="SAM" id="MobiDB-lite"/>
    </source>
</evidence>
<evidence type="ECO:0000313" key="2">
    <source>
        <dbReference type="EMBL" id="CAG8657607.1"/>
    </source>
</evidence>